<evidence type="ECO:0000313" key="6">
    <source>
        <dbReference type="Proteomes" id="UP000521872"/>
    </source>
</evidence>
<dbReference type="InterPro" id="IPR045087">
    <property type="entry name" value="Cu-oxidase_fam"/>
</dbReference>
<evidence type="ECO:0000313" key="5">
    <source>
        <dbReference type="EMBL" id="KAF4613312.1"/>
    </source>
</evidence>
<dbReference type="PANTHER" id="PTHR11709:SF511">
    <property type="entry name" value="LACCASE"/>
    <property type="match status" value="1"/>
</dbReference>
<dbReference type="Pfam" id="PF00394">
    <property type="entry name" value="Cu-oxidase"/>
    <property type="match status" value="1"/>
</dbReference>
<gene>
    <name evidence="5" type="ORF">D9613_011034</name>
</gene>
<accession>A0A8H4QN19</accession>
<dbReference type="InterPro" id="IPR008972">
    <property type="entry name" value="Cupredoxin"/>
</dbReference>
<dbReference type="EMBL" id="JAACJL010000046">
    <property type="protein sequence ID" value="KAF4613312.1"/>
    <property type="molecule type" value="Genomic_DNA"/>
</dbReference>
<comment type="similarity">
    <text evidence="1">Belongs to the multicopper oxidase family.</text>
</comment>
<dbReference type="PROSITE" id="PS00080">
    <property type="entry name" value="MULTICOPPER_OXIDASE2"/>
    <property type="match status" value="1"/>
</dbReference>
<dbReference type="SUPFAM" id="SSF49503">
    <property type="entry name" value="Cupredoxins"/>
    <property type="match status" value="2"/>
</dbReference>
<dbReference type="CDD" id="cd13903">
    <property type="entry name" value="CuRO_3_Tv-LCC_like"/>
    <property type="match status" value="1"/>
</dbReference>
<keyword evidence="6" id="KW-1185">Reference proteome</keyword>
<reference evidence="5 6" key="1">
    <citation type="submission" date="2019-12" db="EMBL/GenBank/DDBJ databases">
        <authorList>
            <person name="Floudas D."/>
            <person name="Bentzer J."/>
            <person name="Ahren D."/>
            <person name="Johansson T."/>
            <person name="Persson P."/>
            <person name="Tunlid A."/>
        </authorList>
    </citation>
    <scope>NUCLEOTIDE SEQUENCE [LARGE SCALE GENOMIC DNA]</scope>
    <source>
        <strain evidence="5 6">CBS 102.39</strain>
    </source>
</reference>
<dbReference type="InterPro" id="IPR002355">
    <property type="entry name" value="Cu_oxidase_Cu_BS"/>
</dbReference>
<evidence type="ECO:0008006" key="7">
    <source>
        <dbReference type="Google" id="ProtNLM"/>
    </source>
</evidence>
<name>A0A8H4QN19_9AGAR</name>
<evidence type="ECO:0000256" key="2">
    <source>
        <dbReference type="ARBA" id="ARBA00022723"/>
    </source>
</evidence>
<dbReference type="GO" id="GO:0005507">
    <property type="term" value="F:copper ion binding"/>
    <property type="evidence" value="ECO:0007669"/>
    <property type="project" value="InterPro"/>
</dbReference>
<dbReference type="GO" id="GO:0016491">
    <property type="term" value="F:oxidoreductase activity"/>
    <property type="evidence" value="ECO:0007669"/>
    <property type="project" value="InterPro"/>
</dbReference>
<evidence type="ECO:0000259" key="3">
    <source>
        <dbReference type="Pfam" id="PF00394"/>
    </source>
</evidence>
<dbReference type="InterPro" id="IPR011706">
    <property type="entry name" value="Cu-oxidase_C"/>
</dbReference>
<feature type="domain" description="Plastocyanin-like" evidence="3">
    <location>
        <begin position="15"/>
        <end position="140"/>
    </location>
</feature>
<dbReference type="InterPro" id="IPR001117">
    <property type="entry name" value="Cu-oxidase_2nd"/>
</dbReference>
<dbReference type="Gene3D" id="2.60.40.420">
    <property type="entry name" value="Cupredoxins - blue copper proteins"/>
    <property type="match status" value="2"/>
</dbReference>
<protein>
    <recommendedName>
        <fullName evidence="7">Laccase</fullName>
    </recommendedName>
</protein>
<proteinExistence type="inferred from homology"/>
<sequence length="345" mass="37629">MTNQQSLLLLTVAARAGPPTPNGTLINGLGHFSNGPTDAPLAIVNVKYNKRYRFRLVSISCDPNFKFSIDGHNMTIIEVDTVNVEPLTADSIQIFAGQRYSFVLNANQPINNYWIRAEPNLGNSSFTGGLNSAILRYYGAPVQYPNTTRIVNNPMLETNLHPLENPGAPGVPGVGNADVNLPMIIDLNRTSGLFTVNNASFIPPKVPVLLQIMSGAHLAQDLMPKESLYILQPNQVVELTIPGGAPGSPHVFDVVRSAGSDVYNYDNPVRRDVVSSGVKGDMTTIRFKTDNAGPWIMHCHIDWHLELGLSVVFVEDFVGIQQSSQPPAWDQLCPTFDALPAQTFP</sequence>
<organism evidence="5 6">
    <name type="scientific">Agrocybe pediades</name>
    <dbReference type="NCBI Taxonomy" id="84607"/>
    <lineage>
        <taxon>Eukaryota</taxon>
        <taxon>Fungi</taxon>
        <taxon>Dikarya</taxon>
        <taxon>Basidiomycota</taxon>
        <taxon>Agaricomycotina</taxon>
        <taxon>Agaricomycetes</taxon>
        <taxon>Agaricomycetidae</taxon>
        <taxon>Agaricales</taxon>
        <taxon>Agaricineae</taxon>
        <taxon>Strophariaceae</taxon>
        <taxon>Agrocybe</taxon>
    </lineage>
</organism>
<dbReference type="Pfam" id="PF07731">
    <property type="entry name" value="Cu-oxidase_2"/>
    <property type="match status" value="1"/>
</dbReference>
<dbReference type="AlphaFoldDB" id="A0A8H4QN19"/>
<dbReference type="Proteomes" id="UP000521872">
    <property type="component" value="Unassembled WGS sequence"/>
</dbReference>
<keyword evidence="2" id="KW-0479">Metal-binding</keyword>
<evidence type="ECO:0000256" key="1">
    <source>
        <dbReference type="ARBA" id="ARBA00010609"/>
    </source>
</evidence>
<comment type="caution">
    <text evidence="5">The sequence shown here is derived from an EMBL/GenBank/DDBJ whole genome shotgun (WGS) entry which is preliminary data.</text>
</comment>
<dbReference type="PANTHER" id="PTHR11709">
    <property type="entry name" value="MULTI-COPPER OXIDASE"/>
    <property type="match status" value="1"/>
</dbReference>
<dbReference type="FunFam" id="2.60.40.420:FF:000045">
    <property type="entry name" value="Laccase 2"/>
    <property type="match status" value="1"/>
</dbReference>
<feature type="domain" description="Plastocyanin-like" evidence="4">
    <location>
        <begin position="202"/>
        <end position="316"/>
    </location>
</feature>
<evidence type="ECO:0000259" key="4">
    <source>
        <dbReference type="Pfam" id="PF07731"/>
    </source>
</evidence>